<dbReference type="GO" id="GO:0008658">
    <property type="term" value="F:penicillin binding"/>
    <property type="evidence" value="ECO:0007669"/>
    <property type="project" value="InterPro"/>
</dbReference>
<dbReference type="AlphaFoldDB" id="A0A455SEK4"/>
<protein>
    <submittedName>
        <fullName evidence="3">Peptidoglycan glycosyltransferase</fullName>
    </submittedName>
</protein>
<dbReference type="GO" id="GO:0005886">
    <property type="term" value="C:plasma membrane"/>
    <property type="evidence" value="ECO:0007669"/>
    <property type="project" value="TreeGrafter"/>
</dbReference>
<keyword evidence="3" id="KW-0808">Transferase</keyword>
<dbReference type="GO" id="GO:0008800">
    <property type="term" value="F:beta-lactamase activity"/>
    <property type="evidence" value="ECO:0007669"/>
    <property type="project" value="UniProtKB-EC"/>
</dbReference>
<dbReference type="GO" id="GO:0016740">
    <property type="term" value="F:transferase activity"/>
    <property type="evidence" value="ECO:0007669"/>
    <property type="project" value="UniProtKB-KW"/>
</dbReference>
<dbReference type="Gene3D" id="3.90.1310.10">
    <property type="entry name" value="Penicillin-binding protein 2a (Domain 2)"/>
    <property type="match status" value="1"/>
</dbReference>
<proteinExistence type="predicted"/>
<sequence length="538" mass="59190">MEIGRRVYHLSILIVVLFVIMSGTLVYWQVDVAGKVVSNPRNMRLCLETNVPLRGRIFDRNGVLLADMQPDARACGGVIRHYYEPSLAGLIGYYAGPNYPATGLEARYNDTLMGKQGQRYLDEQYKKLVHRRVVGNDLYLTIDVRIQRAVNKAFDTPLLEQDPDQVAATNRGAAIVTNPHTGQILAMLSRPAFDPNKLVKTLAHGDESYYRQLVAQVENPLLFRPLLGLYTPGSTYKTVTLSGALDTGTTTLDHVYDPEYTKGPVVLGQHLFHPQMSNILGYTVDFHISTNYGFAHSDNILFAKLGQDMGLDRWLEFNKRFFVGQSIPFELPVARSSVLKADGTLDENMLVDNAFGQGVDFITPLQMELFNSAIANGGQLMQPVVTLKMTRPDGEPLSIFAPKELGKRQMQQRTALDTQQAMYGVVRCGSGSLEATTLAHSPWGIIAKTSTGELGGDRLAHSWLITQAPYAIQHPEQAPTLTITAMRENGGEGGSAIGPMVSAMYQEIFSKGYVKVEQPAAPPATYCCDAKLLQLGCG</sequence>
<dbReference type="Pfam" id="PF00905">
    <property type="entry name" value="Transpeptidase"/>
    <property type="match status" value="1"/>
</dbReference>
<dbReference type="InterPro" id="IPR012338">
    <property type="entry name" value="Beta-lactam/transpept-like"/>
</dbReference>
<keyword evidence="1" id="KW-1133">Transmembrane helix</keyword>
<reference evidence="3" key="1">
    <citation type="submission" date="2018-12" db="EMBL/GenBank/DDBJ databases">
        <title>Novel natural products biosynthetic potential of the class Ktedonobacteria.</title>
        <authorList>
            <person name="Zheng Y."/>
            <person name="Saitou A."/>
            <person name="Wang C.M."/>
            <person name="Toyoda A."/>
            <person name="Minakuchi Y."/>
            <person name="Sekiguchi Y."/>
            <person name="Ueda K."/>
            <person name="Takano H."/>
            <person name="Sakai Y."/>
            <person name="Yokota A."/>
            <person name="Yabe S."/>
        </authorList>
    </citation>
    <scope>NUCLEOTIDE SEQUENCE</scope>
    <source>
        <strain evidence="3">COM3</strain>
    </source>
</reference>
<accession>A0A455SEK4</accession>
<gene>
    <name evidence="3" type="ORF">KTC_01430</name>
</gene>
<name>A0A455SEK4_9CHLR</name>
<dbReference type="InterPro" id="IPR050515">
    <property type="entry name" value="Beta-lactam/transpept"/>
</dbReference>
<dbReference type="EMBL" id="AP019376">
    <property type="protein sequence ID" value="BBH85392.1"/>
    <property type="molecule type" value="Genomic_DNA"/>
</dbReference>
<keyword evidence="1" id="KW-0472">Membrane</keyword>
<dbReference type="GO" id="GO:0071555">
    <property type="term" value="P:cell wall organization"/>
    <property type="evidence" value="ECO:0007669"/>
    <property type="project" value="TreeGrafter"/>
</dbReference>
<dbReference type="PANTHER" id="PTHR30627:SF24">
    <property type="entry name" value="PENICILLIN-BINDING PROTEIN 4B"/>
    <property type="match status" value="1"/>
</dbReference>
<dbReference type="PANTHER" id="PTHR30627">
    <property type="entry name" value="PEPTIDOGLYCAN D,D-TRANSPEPTIDASE"/>
    <property type="match status" value="1"/>
</dbReference>
<keyword evidence="1" id="KW-0812">Transmembrane</keyword>
<dbReference type="Gene3D" id="3.40.710.10">
    <property type="entry name" value="DD-peptidase/beta-lactamase superfamily"/>
    <property type="match status" value="1"/>
</dbReference>
<feature type="transmembrane region" description="Helical" evidence="1">
    <location>
        <begin position="7"/>
        <end position="28"/>
    </location>
</feature>
<dbReference type="GO" id="GO:0046677">
    <property type="term" value="P:response to antibiotic"/>
    <property type="evidence" value="ECO:0007669"/>
    <property type="project" value="UniProtKB-KW"/>
</dbReference>
<evidence type="ECO:0000259" key="2">
    <source>
        <dbReference type="Pfam" id="PF00905"/>
    </source>
</evidence>
<feature type="domain" description="Penicillin-binding protein transpeptidase" evidence="2">
    <location>
        <begin position="172"/>
        <end position="496"/>
    </location>
</feature>
<organism evidence="3">
    <name type="scientific">Thermosporothrix sp. COM3</name>
    <dbReference type="NCBI Taxonomy" id="2490863"/>
    <lineage>
        <taxon>Bacteria</taxon>
        <taxon>Bacillati</taxon>
        <taxon>Chloroflexota</taxon>
        <taxon>Ktedonobacteria</taxon>
        <taxon>Ktedonobacterales</taxon>
        <taxon>Thermosporotrichaceae</taxon>
        <taxon>Thermosporothrix</taxon>
    </lineage>
</organism>
<evidence type="ECO:0000313" key="3">
    <source>
        <dbReference type="EMBL" id="BBH85392.1"/>
    </source>
</evidence>
<evidence type="ECO:0000256" key="1">
    <source>
        <dbReference type="SAM" id="Phobius"/>
    </source>
</evidence>
<dbReference type="InterPro" id="IPR001460">
    <property type="entry name" value="PCN-bd_Tpept"/>
</dbReference>
<dbReference type="SUPFAM" id="SSF56601">
    <property type="entry name" value="beta-lactamase/transpeptidase-like"/>
    <property type="match status" value="1"/>
</dbReference>